<reference evidence="2 3" key="1">
    <citation type="submission" date="2016-07" db="EMBL/GenBank/DDBJ databases">
        <title>Pervasive Adenine N6-methylation of Active Genes in Fungi.</title>
        <authorList>
            <consortium name="DOE Joint Genome Institute"/>
            <person name="Mondo S.J."/>
            <person name="Dannebaum R.O."/>
            <person name="Kuo R.C."/>
            <person name="Labutti K."/>
            <person name="Haridas S."/>
            <person name="Kuo A."/>
            <person name="Salamov A."/>
            <person name="Ahrendt S.R."/>
            <person name="Lipzen A."/>
            <person name="Sullivan W."/>
            <person name="Andreopoulos W.B."/>
            <person name="Clum A."/>
            <person name="Lindquist E."/>
            <person name="Daum C."/>
            <person name="Ramamoorthy G.K."/>
            <person name="Gryganskyi A."/>
            <person name="Culley D."/>
            <person name="Magnuson J.K."/>
            <person name="James T.Y."/>
            <person name="O'Malley M.A."/>
            <person name="Stajich J.E."/>
            <person name="Spatafora J.W."/>
            <person name="Visel A."/>
            <person name="Grigoriev I.V."/>
        </authorList>
    </citation>
    <scope>NUCLEOTIDE SEQUENCE [LARGE SCALE GENOMIC DNA]</scope>
    <source>
        <strain evidence="2 3">NRRL 3116</strain>
    </source>
</reference>
<dbReference type="RefSeq" id="XP_021875149.1">
    <property type="nucleotide sequence ID" value="XM_022027012.1"/>
</dbReference>
<feature type="region of interest" description="Disordered" evidence="1">
    <location>
        <begin position="21"/>
        <end position="81"/>
    </location>
</feature>
<name>A0A1Y2G4Y8_9FUNG</name>
<evidence type="ECO:0000313" key="3">
    <source>
        <dbReference type="Proteomes" id="UP000193648"/>
    </source>
</evidence>
<organism evidence="2 3">
    <name type="scientific">Lobosporangium transversale</name>
    <dbReference type="NCBI Taxonomy" id="64571"/>
    <lineage>
        <taxon>Eukaryota</taxon>
        <taxon>Fungi</taxon>
        <taxon>Fungi incertae sedis</taxon>
        <taxon>Mucoromycota</taxon>
        <taxon>Mortierellomycotina</taxon>
        <taxon>Mortierellomycetes</taxon>
        <taxon>Mortierellales</taxon>
        <taxon>Mortierellaceae</taxon>
        <taxon>Lobosporangium</taxon>
    </lineage>
</organism>
<accession>A0A1Y2G4Y8</accession>
<evidence type="ECO:0000256" key="1">
    <source>
        <dbReference type="SAM" id="MobiDB-lite"/>
    </source>
</evidence>
<dbReference type="InParanoid" id="A0A1Y2G4Y8"/>
<comment type="caution">
    <text evidence="2">The sequence shown here is derived from an EMBL/GenBank/DDBJ whole genome shotgun (WGS) entry which is preliminary data.</text>
</comment>
<dbReference type="AlphaFoldDB" id="A0A1Y2G4Y8"/>
<gene>
    <name evidence="2" type="ORF">BCR41DRAFT_376053</name>
</gene>
<feature type="compositionally biased region" description="Basic and acidic residues" evidence="1">
    <location>
        <begin position="26"/>
        <end position="35"/>
    </location>
</feature>
<proteinExistence type="predicted"/>
<evidence type="ECO:0000313" key="2">
    <source>
        <dbReference type="EMBL" id="ORY93654.1"/>
    </source>
</evidence>
<dbReference type="Proteomes" id="UP000193648">
    <property type="component" value="Unassembled WGS sequence"/>
</dbReference>
<sequence>MASATPRSSVLRRVSLDLIRSVRPPTDPKFRRDSDASTSDTIISDPSSCSTLTSPMTLSGDDSRAQLESTIPGESTRLGTNDRVELSPMERSISQPPLSPSTNGALRRAAERAVCQSFDLRMFASPLENVEAEKEHDGIKARVGMMNRLSGMWTRR</sequence>
<keyword evidence="3" id="KW-1185">Reference proteome</keyword>
<dbReference type="EMBL" id="MCFF01000096">
    <property type="protein sequence ID" value="ORY93654.1"/>
    <property type="molecule type" value="Genomic_DNA"/>
</dbReference>
<dbReference type="GeneID" id="33568855"/>
<feature type="compositionally biased region" description="Polar residues" evidence="1">
    <location>
        <begin position="66"/>
        <end position="79"/>
    </location>
</feature>
<feature type="compositionally biased region" description="Low complexity" evidence="1">
    <location>
        <begin position="36"/>
        <end position="51"/>
    </location>
</feature>
<protein>
    <submittedName>
        <fullName evidence="2">Uncharacterized protein</fullName>
    </submittedName>
</protein>